<keyword evidence="1" id="KW-0812">Transmembrane</keyword>
<dbReference type="OrthoDB" id="9854582at2"/>
<feature type="transmembrane region" description="Helical" evidence="1">
    <location>
        <begin position="34"/>
        <end position="53"/>
    </location>
</feature>
<comment type="caution">
    <text evidence="2">The sequence shown here is derived from an EMBL/GenBank/DDBJ whole genome shotgun (WGS) entry which is preliminary data.</text>
</comment>
<keyword evidence="1" id="KW-1133">Transmembrane helix</keyword>
<organism evidence="2 3">
    <name type="scientific">Cryobacterium lactosi</name>
    <dbReference type="NCBI Taxonomy" id="1259202"/>
    <lineage>
        <taxon>Bacteria</taxon>
        <taxon>Bacillati</taxon>
        <taxon>Actinomycetota</taxon>
        <taxon>Actinomycetes</taxon>
        <taxon>Micrococcales</taxon>
        <taxon>Microbacteriaceae</taxon>
        <taxon>Cryobacterium</taxon>
    </lineage>
</organism>
<feature type="transmembrane region" description="Helical" evidence="1">
    <location>
        <begin position="357"/>
        <end position="377"/>
    </location>
</feature>
<gene>
    <name evidence="2" type="ORF">E3T61_10990</name>
</gene>
<dbReference type="EMBL" id="SOHM01000025">
    <property type="protein sequence ID" value="TFD89433.1"/>
    <property type="molecule type" value="Genomic_DNA"/>
</dbReference>
<feature type="transmembrane region" description="Helical" evidence="1">
    <location>
        <begin position="244"/>
        <end position="268"/>
    </location>
</feature>
<evidence type="ECO:0000313" key="2">
    <source>
        <dbReference type="EMBL" id="TFD89433.1"/>
    </source>
</evidence>
<feature type="transmembrane region" description="Helical" evidence="1">
    <location>
        <begin position="10"/>
        <end position="28"/>
    </location>
</feature>
<dbReference type="Proteomes" id="UP000298468">
    <property type="component" value="Unassembled WGS sequence"/>
</dbReference>
<name>A0A4V3IXD2_9MICO</name>
<feature type="transmembrane region" description="Helical" evidence="1">
    <location>
        <begin position="275"/>
        <end position="294"/>
    </location>
</feature>
<protein>
    <submittedName>
        <fullName evidence="2">Uncharacterized protein</fullName>
    </submittedName>
</protein>
<reference evidence="2 3" key="1">
    <citation type="submission" date="2019-03" db="EMBL/GenBank/DDBJ databases">
        <title>Genomics of glacier-inhabiting Cryobacterium strains.</title>
        <authorList>
            <person name="Liu Q."/>
            <person name="Xin Y.-H."/>
        </authorList>
    </citation>
    <scope>NUCLEOTIDE SEQUENCE [LARGE SCALE GENOMIC DNA]</scope>
    <source>
        <strain evidence="2 3">Sr59</strain>
    </source>
</reference>
<feature type="transmembrane region" description="Helical" evidence="1">
    <location>
        <begin position="157"/>
        <end position="177"/>
    </location>
</feature>
<keyword evidence="3" id="KW-1185">Reference proteome</keyword>
<proteinExistence type="predicted"/>
<accession>A0A4V3IXD2</accession>
<evidence type="ECO:0000256" key="1">
    <source>
        <dbReference type="SAM" id="Phobius"/>
    </source>
</evidence>
<sequence length="394" mass="41874">MIWILWVREVARMCAWLTGAAIVFAYVFGADPSFLPILGMLVLVSVSTVWVANRTTAAVRKSRVNGLRSLILCHAQATSRRASLGLRQGARVIAPTGWSEFRIGIDVMDRVLAPRTILLAYGSGLAILPVLMAWIFISAIRGGSVVDQRVLSLIVGYNALLVVSCITTAVALSLLILTMMRFARVLLVGLDIAGAFRVVATWTGYGTAAGVVTAAMLPVLNQLLPLSTSPGTDSDLTATISPQLLIDIPAAGAIVGYGIGLTVSVVVLCRRAENLIIRWLLAPAIFVMVLVALGTNGIDPRGLYASVSRSVATSTSGKPPGCNATINQFEARLADTPWVLQLLETCSPPFLVEGGMFIAGTSAAVMLLALVLMAIDFRRGVQKLSERSELSEAR</sequence>
<evidence type="ECO:0000313" key="3">
    <source>
        <dbReference type="Proteomes" id="UP000298468"/>
    </source>
</evidence>
<dbReference type="RefSeq" id="WP_134640896.1">
    <property type="nucleotide sequence ID" value="NZ_SOHM01000025.1"/>
</dbReference>
<dbReference type="AlphaFoldDB" id="A0A4V3IXD2"/>
<feature type="transmembrane region" description="Helical" evidence="1">
    <location>
        <begin position="198"/>
        <end position="224"/>
    </location>
</feature>
<keyword evidence="1" id="KW-0472">Membrane</keyword>
<feature type="transmembrane region" description="Helical" evidence="1">
    <location>
        <begin position="118"/>
        <end position="137"/>
    </location>
</feature>